<gene>
    <name evidence="1" type="ORF">PsorP6_016418</name>
</gene>
<dbReference type="EMBL" id="CM047587">
    <property type="protein sequence ID" value="KAI9908641.1"/>
    <property type="molecule type" value="Genomic_DNA"/>
</dbReference>
<evidence type="ECO:0000313" key="2">
    <source>
        <dbReference type="Proteomes" id="UP001163321"/>
    </source>
</evidence>
<reference evidence="1 2" key="1">
    <citation type="journal article" date="2022" name="bioRxiv">
        <title>The genome of the oomycete Peronosclerospora sorghi, a cosmopolitan pathogen of maize and sorghum, is inflated with dispersed pseudogenes.</title>
        <authorList>
            <person name="Fletcher K."/>
            <person name="Martin F."/>
            <person name="Isakeit T."/>
            <person name="Cavanaugh K."/>
            <person name="Magill C."/>
            <person name="Michelmore R."/>
        </authorList>
    </citation>
    <scope>NUCLEOTIDE SEQUENCE [LARGE SCALE GENOMIC DNA]</scope>
    <source>
        <strain evidence="1">P6</strain>
    </source>
</reference>
<protein>
    <submittedName>
        <fullName evidence="1">Uncharacterized protein</fullName>
    </submittedName>
</protein>
<accession>A0ACC0VSA1</accession>
<organism evidence="1 2">
    <name type="scientific">Peronosclerospora sorghi</name>
    <dbReference type="NCBI Taxonomy" id="230839"/>
    <lineage>
        <taxon>Eukaryota</taxon>
        <taxon>Sar</taxon>
        <taxon>Stramenopiles</taxon>
        <taxon>Oomycota</taxon>
        <taxon>Peronosporomycetes</taxon>
        <taxon>Peronosporales</taxon>
        <taxon>Peronosporaceae</taxon>
        <taxon>Peronosclerospora</taxon>
    </lineage>
</organism>
<sequence>MELEQQLVRILQSLALDAVPSRAITCLFDTGGTASRREDWAEHVSLRPLRALDRIFLTYRRLYETSSGHAGVDAQVAHFWHFLASPDALETVTPHLASNQDALYRSLLTYLHSIVTVPDNYASRAEADKRHVLVHAIVASKVYLTWLQLPGGSAYGLFMPYVYRQVLEILKKWRLWMECALEHGNATDGPPPTARARKQRSRRRRQRGKRKGSDVSSDDAKDDARTVTSEMASTLGFELLELVVAFLGTFSLSSSEESIVPTIETAMALQTARLPEQDDVATAITTKTVQLVEALMNGIHGDVLHLAKVIVHCYLPGVTFHERVAKENRAALRFHRLSIDVITRMQQLAATACRHAADDATTSTRRDYSLLVLGLVQNICLQSPGLADERQRVVSYLVSTVVDGRRAPIDDDAAEQAFRDEECVRLTRFLISCARSAKLKDRHFAVEVLSRFLVDASCWNVDENRVPDALRPYAGVRPLLDVLMDRVCDKMAQVRTKAIAGITAMLTLVFSKLASRGDLEPMHDEVDGFQLLASSVEQLLYDVAVDAEGQSTRQETPLMQRLVCLFRERLVDDKTFVRRAAVHALETLVTAHRGDTVKTRCHLMDVHSRCADTSVVVRVQAIKSLSTIVLTFARDPEAQKLWNLGVLPLCMDPETTVQSCALEATGDVVFARLRTWYHGRTKPSEQHAHESVWMQVSHLDGVLARCIQKAMRLLLKSGHLSARDLIQVCVAAISESVRGARSSQEEAAASDGRWTSYWSFSWILLEELAHAGELTQAGNGKHEHWSLVVECWTKLQAQALPVDFTDGAKRILRVLTALSPVLDAHDAKAIADGILASLHAFAMPLNVIRDAIEALRSIGQANAPSLERGRELTLAWGTKLLDVCESNLRQCLSRARLANDTAWIQQQLITIGDVALLAFEKEADKHTDVALVPVSRTLSSLVQLFLPPQVVAEPTNDTDAAAVVPLPTPVRVCAVVTLGKFCLRDSALTSQCLSLLIRELRTCAAHELRATILLVLGDLCIRYPSLVDAYLSTMALSLVDASALVRRTALLLFAQLVLQDYIKWRDTLQRLFFRVVVDDDAEVATLARYVLAGPLRQKTPYLFPNKLIDMVFVLNGVAGAQGQYLDPGDADGSALALASLVGAAAAPRRAALYRFFLTHVSEEQKVQLRLRLCTDVLEEVMDGTLALCRHPSDASDGGTEAVLKDTLALLRSPAMQGTGRPDDASDASDDDDETPRGGKKLATQLAAAKGKLLARMSKTTFLEHMVPVVIGLKHTLEARRSPLTRDLLAYMRLLFTLYRDDVRAIVEATDPQLAMEVEYDVRELERQQPPRAIEDADDARRDKDKATTSRSHAAAPAAGRSKRRKRT</sequence>
<dbReference type="Proteomes" id="UP001163321">
    <property type="component" value="Chromosome 8"/>
</dbReference>
<keyword evidence="2" id="KW-1185">Reference proteome</keyword>
<proteinExistence type="predicted"/>
<name>A0ACC0VSA1_9STRA</name>
<comment type="caution">
    <text evidence="1">The sequence shown here is derived from an EMBL/GenBank/DDBJ whole genome shotgun (WGS) entry which is preliminary data.</text>
</comment>
<evidence type="ECO:0000313" key="1">
    <source>
        <dbReference type="EMBL" id="KAI9908641.1"/>
    </source>
</evidence>